<organism evidence="1 2">
    <name type="scientific">Eubacterium barkeri</name>
    <name type="common">Clostridium barkeri</name>
    <dbReference type="NCBI Taxonomy" id="1528"/>
    <lineage>
        <taxon>Bacteria</taxon>
        <taxon>Bacillati</taxon>
        <taxon>Bacillota</taxon>
        <taxon>Clostridia</taxon>
        <taxon>Eubacteriales</taxon>
        <taxon>Eubacteriaceae</taxon>
        <taxon>Eubacterium</taxon>
    </lineage>
</organism>
<dbReference type="AlphaFoldDB" id="A0A1H3HCR9"/>
<gene>
    <name evidence="1" type="ORF">SAMN04488579_11745</name>
</gene>
<name>A0A1H3HCR9_EUBBA</name>
<sequence>MPQPLPFPDFLLNTSVRIVQSTINEDGESSEILLYDGKAIYDEKSRSVLDAQRRLVTLSGKIIAKGDIYPGQLLEGYVEVGPDKKFIYNAARIRNPDGSVFSTELDLSG</sequence>
<dbReference type="Proteomes" id="UP000199652">
    <property type="component" value="Unassembled WGS sequence"/>
</dbReference>
<proteinExistence type="predicted"/>
<protein>
    <submittedName>
        <fullName evidence="1">Uncharacterized protein</fullName>
    </submittedName>
</protein>
<evidence type="ECO:0000313" key="2">
    <source>
        <dbReference type="Proteomes" id="UP000199652"/>
    </source>
</evidence>
<dbReference type="EMBL" id="FNOU01000017">
    <property type="protein sequence ID" value="SDY13261.1"/>
    <property type="molecule type" value="Genomic_DNA"/>
</dbReference>
<dbReference type="OrthoDB" id="1751462at2"/>
<evidence type="ECO:0000313" key="1">
    <source>
        <dbReference type="EMBL" id="SDY13261.1"/>
    </source>
</evidence>
<reference evidence="2" key="1">
    <citation type="submission" date="2016-10" db="EMBL/GenBank/DDBJ databases">
        <authorList>
            <person name="Varghese N."/>
            <person name="Submissions S."/>
        </authorList>
    </citation>
    <scope>NUCLEOTIDE SEQUENCE [LARGE SCALE GENOMIC DNA]</scope>
    <source>
        <strain evidence="2">VPI 5359</strain>
    </source>
</reference>
<keyword evidence="2" id="KW-1185">Reference proteome</keyword>
<dbReference type="RefSeq" id="WP_090246072.1">
    <property type="nucleotide sequence ID" value="NZ_FNOU01000017.1"/>
</dbReference>
<accession>A0A1H3HCR9</accession>
<dbReference type="STRING" id="1528.SAMN04488579_11745"/>